<evidence type="ECO:0000313" key="2">
    <source>
        <dbReference type="Proteomes" id="UP000010388"/>
    </source>
</evidence>
<dbReference type="HOGENOM" id="CLU_648478_0_0_3"/>
<dbReference type="eggNOG" id="ENOG5032HDV">
    <property type="taxonomic scope" value="Bacteria"/>
</dbReference>
<accession>K9P6W4</accession>
<name>K9P6W4_CYAGP</name>
<dbReference type="EMBL" id="CP003495">
    <property type="protein sequence ID" value="AFY28309.1"/>
    <property type="molecule type" value="Genomic_DNA"/>
</dbReference>
<organism evidence="1 2">
    <name type="scientific">Cyanobium gracile (strain ATCC 27147 / PCC 6307)</name>
    <dbReference type="NCBI Taxonomy" id="292564"/>
    <lineage>
        <taxon>Bacteria</taxon>
        <taxon>Bacillati</taxon>
        <taxon>Cyanobacteriota</taxon>
        <taxon>Cyanophyceae</taxon>
        <taxon>Synechococcales</taxon>
        <taxon>Prochlorococcaceae</taxon>
        <taxon>Cyanobium</taxon>
    </lineage>
</organism>
<protein>
    <recommendedName>
        <fullName evidence="3">Glycosyltransferase</fullName>
    </recommendedName>
</protein>
<dbReference type="KEGG" id="cgc:Cyagr_1130"/>
<dbReference type="AlphaFoldDB" id="K9P6W4"/>
<reference evidence="2" key="1">
    <citation type="journal article" date="2013" name="Proc. Natl. Acad. Sci. U.S.A.">
        <title>Improving the coverage of the cyanobacterial phylum using diversity-driven genome sequencing.</title>
        <authorList>
            <person name="Shih P.M."/>
            <person name="Wu D."/>
            <person name="Latifi A."/>
            <person name="Axen S.D."/>
            <person name="Fewer D.P."/>
            <person name="Talla E."/>
            <person name="Calteau A."/>
            <person name="Cai F."/>
            <person name="Tandeau de Marsac N."/>
            <person name="Rippka R."/>
            <person name="Herdman M."/>
            <person name="Sivonen K."/>
            <person name="Coursin T."/>
            <person name="Laurent T."/>
            <person name="Goodwin L."/>
            <person name="Nolan M."/>
            <person name="Davenport K.W."/>
            <person name="Han C.S."/>
            <person name="Rubin E.M."/>
            <person name="Eisen J.A."/>
            <person name="Woyke T."/>
            <person name="Gugger M."/>
            <person name="Kerfeld C.A."/>
        </authorList>
    </citation>
    <scope>NUCLEOTIDE SEQUENCE [LARGE SCALE GENOMIC DNA]</scope>
    <source>
        <strain evidence="2">ATCC 27147 / PCC 6307</strain>
    </source>
</reference>
<gene>
    <name evidence="1" type="ordered locus">Cyagr_1130</name>
</gene>
<sequence length="423" mass="44504">MERTGRVVIVDPAYASDVGHHGDVNARLLVALGARGWPVECWADAAVPAAGCRGVFRDCGYVDPRHWADLGGTVHLARRMENQLRTALAEQGPVGGWVLHTALPFQLLGLARALCHCPAAAVVVSLMFAPGETLEGPGGEADATSNCRVALGALARAVAQGGHRLRLLLPSQQSLELYAPLLAAAGLSCAGLHPAVVGAGRPVPPPPAAGGRPRILLHWGDLKPGKGRQEALEVVQALLGGVPRPAALAEAEWVFHLHSQEPLPEAERTSLERARERISGFQWLSGRVEAGAMQGLLAGCDAALLAYDPTLYRQRSSGLLWCYGAARLLSGRPAAVLGRAGGWMEREARDLGLSWRSGNDGGWLEGLAACLDQAPGRNPGEPTGVTTYGRQILAREFADAVAAWMESETPPGPPARPGPELPS</sequence>
<dbReference type="Proteomes" id="UP000010388">
    <property type="component" value="Chromosome"/>
</dbReference>
<evidence type="ECO:0000313" key="1">
    <source>
        <dbReference type="EMBL" id="AFY28309.1"/>
    </source>
</evidence>
<proteinExistence type="predicted"/>
<evidence type="ECO:0008006" key="3">
    <source>
        <dbReference type="Google" id="ProtNLM"/>
    </source>
</evidence>